<dbReference type="Proteomes" id="UP000834106">
    <property type="component" value="Chromosome 16"/>
</dbReference>
<dbReference type="Gene3D" id="3.40.50.2000">
    <property type="entry name" value="Glycogen Phosphorylase B"/>
    <property type="match status" value="2"/>
</dbReference>
<protein>
    <recommendedName>
        <fullName evidence="4">UDP-glycosyltransferase</fullName>
    </recommendedName>
</protein>
<gene>
    <name evidence="2" type="ORF">FPE_LOCUS26013</name>
</gene>
<name>A0AAD1ZZR3_9LAMI</name>
<comment type="similarity">
    <text evidence="1">Belongs to the UDP-glycosyltransferase family.</text>
</comment>
<dbReference type="SUPFAM" id="SSF53756">
    <property type="entry name" value="UDP-Glycosyltransferase/glycogen phosphorylase"/>
    <property type="match status" value="1"/>
</dbReference>
<dbReference type="GO" id="GO:0035251">
    <property type="term" value="F:UDP-glucosyltransferase activity"/>
    <property type="evidence" value="ECO:0007669"/>
    <property type="project" value="TreeGrafter"/>
</dbReference>
<proteinExistence type="inferred from homology"/>
<keyword evidence="3" id="KW-1185">Reference proteome</keyword>
<evidence type="ECO:0000256" key="1">
    <source>
        <dbReference type="ARBA" id="ARBA00009995"/>
    </source>
</evidence>
<dbReference type="AlphaFoldDB" id="A0AAD1ZZR3"/>
<accession>A0AAD1ZZR3</accession>
<dbReference type="EMBL" id="OU503051">
    <property type="protein sequence ID" value="CAI9778583.1"/>
    <property type="molecule type" value="Genomic_DNA"/>
</dbReference>
<sequence length="357" mass="41224">MAPNERIVVFPFMEQGHIIPFLPMALKLEQEKANEITFVNTALNIKKLQDYIPKFSNIRLVEIPFDSTEHGLPPNSWLIESSPSLKPAFMNLVSSLVEEDNGGLPLWIISDMYFAWSVEVSRVFGIFHAILNVARGYGMAVWHNTWLNLPHLKSNSEEFSLPGFPRGSKAQGGEEAEATLKHCMKWLDEKAPTSVFMWPSPHKVLRLKLKRMNWPNRLRLVTSIFFGFLGHLQIAQIVWLPEGLEERIKNSKRGLLLKIWAPQMEILSHKSVEELGVCVGVANGQSYIEHEDTEEKIELVMEGTEGDLMRRKAIKIMGMNRMIKEGSLWSEKWKPWMTFLVQQIVHRYEKKILSYHY</sequence>
<reference evidence="2" key="1">
    <citation type="submission" date="2023-05" db="EMBL/GenBank/DDBJ databases">
        <authorList>
            <person name="Huff M."/>
        </authorList>
    </citation>
    <scope>NUCLEOTIDE SEQUENCE</scope>
</reference>
<evidence type="ECO:0000313" key="3">
    <source>
        <dbReference type="Proteomes" id="UP000834106"/>
    </source>
</evidence>
<dbReference type="PANTHER" id="PTHR48047:SF61">
    <property type="entry name" value="OS04G0273600 PROTEIN"/>
    <property type="match status" value="1"/>
</dbReference>
<evidence type="ECO:0000313" key="2">
    <source>
        <dbReference type="EMBL" id="CAI9778583.1"/>
    </source>
</evidence>
<evidence type="ECO:0008006" key="4">
    <source>
        <dbReference type="Google" id="ProtNLM"/>
    </source>
</evidence>
<organism evidence="2 3">
    <name type="scientific">Fraxinus pennsylvanica</name>
    <dbReference type="NCBI Taxonomy" id="56036"/>
    <lineage>
        <taxon>Eukaryota</taxon>
        <taxon>Viridiplantae</taxon>
        <taxon>Streptophyta</taxon>
        <taxon>Embryophyta</taxon>
        <taxon>Tracheophyta</taxon>
        <taxon>Spermatophyta</taxon>
        <taxon>Magnoliopsida</taxon>
        <taxon>eudicotyledons</taxon>
        <taxon>Gunneridae</taxon>
        <taxon>Pentapetalae</taxon>
        <taxon>asterids</taxon>
        <taxon>lamiids</taxon>
        <taxon>Lamiales</taxon>
        <taxon>Oleaceae</taxon>
        <taxon>Oleeae</taxon>
        <taxon>Fraxinus</taxon>
    </lineage>
</organism>
<dbReference type="PANTHER" id="PTHR48047">
    <property type="entry name" value="GLYCOSYLTRANSFERASE"/>
    <property type="match status" value="1"/>
</dbReference>